<evidence type="ECO:0000313" key="3">
    <source>
        <dbReference type="Proteomes" id="UP000002640"/>
    </source>
</evidence>
<keyword evidence="1" id="KW-0732">Signal</keyword>
<dbReference type="KEGG" id="psoj:PHYSODRAFT_247737"/>
<protein>
    <submittedName>
        <fullName evidence="2">Uncharacterized protein</fullName>
    </submittedName>
</protein>
<keyword evidence="3" id="KW-1185">Reference proteome</keyword>
<name>G4YXX5_PHYSP</name>
<dbReference type="AlphaFoldDB" id="G4YXX5"/>
<dbReference type="GeneID" id="20637750"/>
<proteinExistence type="predicted"/>
<dbReference type="RefSeq" id="XP_009520966.1">
    <property type="nucleotide sequence ID" value="XM_009522671.1"/>
</dbReference>
<organism evidence="2 3">
    <name type="scientific">Phytophthora sojae (strain P6497)</name>
    <name type="common">Soybean stem and root rot agent</name>
    <name type="synonym">Phytophthora megasperma f. sp. glycines</name>
    <dbReference type="NCBI Taxonomy" id="1094619"/>
    <lineage>
        <taxon>Eukaryota</taxon>
        <taxon>Sar</taxon>
        <taxon>Stramenopiles</taxon>
        <taxon>Oomycota</taxon>
        <taxon>Peronosporomycetes</taxon>
        <taxon>Peronosporales</taxon>
        <taxon>Peronosporaceae</taxon>
        <taxon>Phytophthora</taxon>
    </lineage>
</organism>
<evidence type="ECO:0000313" key="2">
    <source>
        <dbReference type="EMBL" id="EGZ25678.1"/>
    </source>
</evidence>
<feature type="signal peptide" evidence="1">
    <location>
        <begin position="1"/>
        <end position="24"/>
    </location>
</feature>
<accession>G4YXX5</accession>
<evidence type="ECO:0000256" key="1">
    <source>
        <dbReference type="SAM" id="SignalP"/>
    </source>
</evidence>
<dbReference type="InParanoid" id="G4YXX5"/>
<sequence length="214" mass="24019">MRALSVALGLFVTALGQLESLSLAEDVKWLTSFERVAWSAVQPPSVCALDAFHFGVQFAASKSVRYKDQDTFRWQLVAKKVEGWENGAVVASGPLKVALLDPQDQKEEEIGQELEEDGIKCEFDPQFCTPKLVNVRLPHINQENEDGTSLREGHTMELEFQQPTNRPDASSKQQIEQFVVFTEYIGDELVGTWSDDGRVLVIQIVKIDEEKGCF</sequence>
<feature type="chain" id="PRO_5003471621" evidence="1">
    <location>
        <begin position="25"/>
        <end position="214"/>
    </location>
</feature>
<dbReference type="Proteomes" id="UP000002640">
    <property type="component" value="Unassembled WGS sequence"/>
</dbReference>
<dbReference type="STRING" id="1094619.G4YXX5"/>
<gene>
    <name evidence="2" type="ORF">PHYSODRAFT_247737</name>
</gene>
<dbReference type="EMBL" id="JH159152">
    <property type="protein sequence ID" value="EGZ25678.1"/>
    <property type="molecule type" value="Genomic_DNA"/>
</dbReference>
<reference evidence="2 3" key="1">
    <citation type="journal article" date="2006" name="Science">
        <title>Phytophthora genome sequences uncover evolutionary origins and mechanisms of pathogenesis.</title>
        <authorList>
            <person name="Tyler B.M."/>
            <person name="Tripathy S."/>
            <person name="Zhang X."/>
            <person name="Dehal P."/>
            <person name="Jiang R.H."/>
            <person name="Aerts A."/>
            <person name="Arredondo F.D."/>
            <person name="Baxter L."/>
            <person name="Bensasson D."/>
            <person name="Beynon J.L."/>
            <person name="Chapman J."/>
            <person name="Damasceno C.M."/>
            <person name="Dorrance A.E."/>
            <person name="Dou D."/>
            <person name="Dickerman A.W."/>
            <person name="Dubchak I.L."/>
            <person name="Garbelotto M."/>
            <person name="Gijzen M."/>
            <person name="Gordon S.G."/>
            <person name="Govers F."/>
            <person name="Grunwald N.J."/>
            <person name="Huang W."/>
            <person name="Ivors K.L."/>
            <person name="Jones R.W."/>
            <person name="Kamoun S."/>
            <person name="Krampis K."/>
            <person name="Lamour K.H."/>
            <person name="Lee M.K."/>
            <person name="McDonald W.H."/>
            <person name="Medina M."/>
            <person name="Meijer H.J."/>
            <person name="Nordberg E.K."/>
            <person name="Maclean D.J."/>
            <person name="Ospina-Giraldo M.D."/>
            <person name="Morris P.F."/>
            <person name="Phuntumart V."/>
            <person name="Putnam N.H."/>
            <person name="Rash S."/>
            <person name="Rose J.K."/>
            <person name="Sakihama Y."/>
            <person name="Salamov A.A."/>
            <person name="Savidor A."/>
            <person name="Scheuring C.F."/>
            <person name="Smith B.M."/>
            <person name="Sobral B.W."/>
            <person name="Terry A."/>
            <person name="Torto-Alalibo T.A."/>
            <person name="Win J."/>
            <person name="Xu Z."/>
            <person name="Zhang H."/>
            <person name="Grigoriev I.V."/>
            <person name="Rokhsar D.S."/>
            <person name="Boore J.L."/>
        </authorList>
    </citation>
    <scope>NUCLEOTIDE SEQUENCE [LARGE SCALE GENOMIC DNA]</scope>
    <source>
        <strain evidence="2 3">P6497</strain>
    </source>
</reference>